<feature type="region of interest" description="Disordered" evidence="1">
    <location>
        <begin position="1"/>
        <end position="26"/>
    </location>
</feature>
<proteinExistence type="predicted"/>
<dbReference type="RefSeq" id="WP_184305296.1">
    <property type="nucleotide sequence ID" value="NZ_JACHXU010000008.1"/>
</dbReference>
<dbReference type="InterPro" id="IPR050458">
    <property type="entry name" value="LolB"/>
</dbReference>
<feature type="region of interest" description="Disordered" evidence="1">
    <location>
        <begin position="150"/>
        <end position="185"/>
    </location>
</feature>
<protein>
    <submittedName>
        <fullName evidence="2">Uncharacterized protein</fullName>
    </submittedName>
</protein>
<dbReference type="InterPro" id="IPR043737">
    <property type="entry name" value="DUF5682"/>
</dbReference>
<feature type="compositionally biased region" description="Polar residues" evidence="1">
    <location>
        <begin position="8"/>
        <end position="23"/>
    </location>
</feature>
<organism evidence="2 3">
    <name type="scientific">Aporhodopirellula rubra</name>
    <dbReference type="NCBI Taxonomy" id="980271"/>
    <lineage>
        <taxon>Bacteria</taxon>
        <taxon>Pseudomonadati</taxon>
        <taxon>Planctomycetota</taxon>
        <taxon>Planctomycetia</taxon>
        <taxon>Pirellulales</taxon>
        <taxon>Pirellulaceae</taxon>
        <taxon>Aporhodopirellula</taxon>
    </lineage>
</organism>
<reference evidence="2 3" key="1">
    <citation type="submission" date="2020-08" db="EMBL/GenBank/DDBJ databases">
        <title>Genomic Encyclopedia of Type Strains, Phase III (KMG-III): the genomes of soil and plant-associated and newly described type strains.</title>
        <authorList>
            <person name="Whitman W."/>
        </authorList>
    </citation>
    <scope>NUCLEOTIDE SEQUENCE [LARGE SCALE GENOMIC DNA]</scope>
    <source>
        <strain evidence="2 3">CECT 8075</strain>
    </source>
</reference>
<name>A0A7W5DYH9_9BACT</name>
<sequence length="824" mass="91524">MAKRKSTSPRSTAKTTNPNSASIEATRPTISRDRIHVFGVRHLSPMAARDLRDLLDEVQPTIVLIEGLHDATDLIRDIVRKETRPPIAILAYTESVPVRTLVYPLARYSPEYQAITWADDHDADVRFIDLPSHVFLALQPIRVPAIAPEEPATSEEHSTPADDDADTDETSDADSPAPFEHTKGVYERIAESAGESDYEAYWERRFEHLDNSGAYRTAAMAFGEQLRDLREDHPRENAENLIRESFMRRCIDEALAEGHQPEKVVVIVGAFHASVLGDEHPSMTDDELTSLPSLNAKRTLMPYSYFKLSSQSGYGAGNHAPAYYELLWDCLNSPSRVEADQKHRGVDDLAAGYLTRVVRELRKSGTHRSTAEVIEAVRLSRMLSSLKQGTAPVLEDLRDAAVAIIGQGDRGVLAEPMARVEVGTAIGTLPKGVSQTSIQDDFNQKIQSLNLEKYRSTVKQDLSLDLRENRRAKTEASAFLDLNRSTFLHRLALLNVPFATLQNTRQASATWGESWQLQWSPEAEIALVESVLMGETVEIAAAYQLQQGIENASTVAEAAALVKVASRCEMLPGMLSARGKLQELATQSAAVADTAGAAHELTTTIRFGDVRRLDTAPLLPLVEELFVQSVLGLIASSVCDTAAAQKLMTAMDQLNNIALEFDERVDEALWIDRLRELARRDDRNALLSGYACAILLERGQMDNDELSREVSRRLSPGIPADLGAGWFEGLSGRNRYALLARQSMWSQLAEYVSQLDEEQFRRSVVFLRRAFGGFSANEKRTIAENLGDHWGISAEEATDLMQSELSDDEQNALEELNEFDFDEF</sequence>
<gene>
    <name evidence="2" type="ORF">FHS27_002679</name>
</gene>
<dbReference type="Pfam" id="PF18934">
    <property type="entry name" value="DUF5682"/>
    <property type="match status" value="1"/>
</dbReference>
<comment type="caution">
    <text evidence="2">The sequence shown here is derived from an EMBL/GenBank/DDBJ whole genome shotgun (WGS) entry which is preliminary data.</text>
</comment>
<evidence type="ECO:0000313" key="3">
    <source>
        <dbReference type="Proteomes" id="UP000536179"/>
    </source>
</evidence>
<evidence type="ECO:0000256" key="1">
    <source>
        <dbReference type="SAM" id="MobiDB-lite"/>
    </source>
</evidence>
<feature type="compositionally biased region" description="Acidic residues" evidence="1">
    <location>
        <begin position="161"/>
        <end position="172"/>
    </location>
</feature>
<accession>A0A7W5DYH9</accession>
<dbReference type="PANTHER" id="PTHR30634">
    <property type="entry name" value="OUTER MEMBRANE LOLAB LIPOPROTEIN INSERTION APPARATUS"/>
    <property type="match status" value="1"/>
</dbReference>
<keyword evidence="3" id="KW-1185">Reference proteome</keyword>
<dbReference type="AlphaFoldDB" id="A0A7W5DYH9"/>
<dbReference type="Proteomes" id="UP000536179">
    <property type="component" value="Unassembled WGS sequence"/>
</dbReference>
<dbReference type="EMBL" id="JACHXU010000008">
    <property type="protein sequence ID" value="MBB3206865.1"/>
    <property type="molecule type" value="Genomic_DNA"/>
</dbReference>
<evidence type="ECO:0000313" key="2">
    <source>
        <dbReference type="EMBL" id="MBB3206865.1"/>
    </source>
</evidence>
<dbReference type="PANTHER" id="PTHR30634:SF14">
    <property type="match status" value="1"/>
</dbReference>